<feature type="transmembrane region" description="Helical" evidence="11">
    <location>
        <begin position="80"/>
        <end position="102"/>
    </location>
</feature>
<dbReference type="GO" id="GO:0005886">
    <property type="term" value="C:plasma membrane"/>
    <property type="evidence" value="ECO:0007669"/>
    <property type="project" value="UniProtKB-SubCell"/>
</dbReference>
<evidence type="ECO:0000256" key="6">
    <source>
        <dbReference type="ARBA" id="ARBA00022597"/>
    </source>
</evidence>
<dbReference type="EMBL" id="CP065383">
    <property type="protein sequence ID" value="QPM67815.1"/>
    <property type="molecule type" value="Genomic_DNA"/>
</dbReference>
<comment type="function">
    <text evidence="1">Part of the ABC transporter complex MalEFGK involved in maltose/maltodextrin import. Probably responsible for the translocation of the substrate across the membrane.</text>
</comment>
<dbReference type="AlphaFoldDB" id="A0A7T1F2J0"/>
<evidence type="ECO:0000256" key="9">
    <source>
        <dbReference type="ARBA" id="ARBA00023136"/>
    </source>
</evidence>
<feature type="transmembrane region" description="Helical" evidence="11">
    <location>
        <begin position="246"/>
        <end position="268"/>
    </location>
</feature>
<keyword evidence="8 11" id="KW-1133">Transmembrane helix</keyword>
<gene>
    <name evidence="13" type="primary">sugB_8</name>
    <name evidence="13" type="ORF">RT761_01027</name>
</gene>
<protein>
    <recommendedName>
        <fullName evidence="10">Maltose/maltodextrin transport system permease protein MalG</fullName>
    </recommendedName>
</protein>
<evidence type="ECO:0000256" key="5">
    <source>
        <dbReference type="ARBA" id="ARBA00022475"/>
    </source>
</evidence>
<feature type="transmembrane region" description="Helical" evidence="11">
    <location>
        <begin position="12"/>
        <end position="34"/>
    </location>
</feature>
<organism evidence="13 14">
    <name type="scientific">Atribacter laminatus</name>
    <dbReference type="NCBI Taxonomy" id="2847778"/>
    <lineage>
        <taxon>Bacteria</taxon>
        <taxon>Pseudomonadati</taxon>
        <taxon>Atribacterota</taxon>
        <taxon>Atribacteria</taxon>
        <taxon>Atribacterales</taxon>
        <taxon>Atribacteraceae</taxon>
        <taxon>Atribacter</taxon>
    </lineage>
</organism>
<evidence type="ECO:0000256" key="3">
    <source>
        <dbReference type="ARBA" id="ARBA00009047"/>
    </source>
</evidence>
<dbReference type="KEGG" id="alam:RT761_01027"/>
<dbReference type="CDD" id="cd06261">
    <property type="entry name" value="TM_PBP2"/>
    <property type="match status" value="1"/>
</dbReference>
<evidence type="ECO:0000256" key="4">
    <source>
        <dbReference type="ARBA" id="ARBA00022448"/>
    </source>
</evidence>
<dbReference type="PROSITE" id="PS50928">
    <property type="entry name" value="ABC_TM1"/>
    <property type="match status" value="1"/>
</dbReference>
<evidence type="ECO:0000256" key="10">
    <source>
        <dbReference type="ARBA" id="ARBA00041109"/>
    </source>
</evidence>
<sequence length="282" mass="31979">MFRPRKKSKKQMVNTAIILVIAVFTILYLLPIYWMGITSFRPEAKSMSWPPNFSPTGLVLDNYRVVFEQKSIFWYIRNSLIASIISVIFSLVIGCIAAFSFAFMRWKAKTKTSLLIWIISLRIMPPIAAAIPLFLIFARLRMIDTFPALILAYTFFNLSFVIWLVYGFFKELPREIVEAGLIDGCSYAKLFTRVVIPLTTPGIMTVTLLTFIASWNEFLFAVKLTAFNTRTIPVLISGFMIDRGLLWGQVSAVGLISIIPVIIVALFIQRYIVSGLTFGAIK</sequence>
<dbReference type="SUPFAM" id="SSF161098">
    <property type="entry name" value="MetI-like"/>
    <property type="match status" value="1"/>
</dbReference>
<keyword evidence="5" id="KW-1003">Cell membrane</keyword>
<feature type="transmembrane region" description="Helical" evidence="11">
    <location>
        <begin position="114"/>
        <end position="138"/>
    </location>
</feature>
<keyword evidence="14" id="KW-1185">Reference proteome</keyword>
<evidence type="ECO:0000259" key="12">
    <source>
        <dbReference type="PROSITE" id="PS50928"/>
    </source>
</evidence>
<dbReference type="InterPro" id="IPR035906">
    <property type="entry name" value="MetI-like_sf"/>
</dbReference>
<dbReference type="Pfam" id="PF00528">
    <property type="entry name" value="BPD_transp_1"/>
    <property type="match status" value="1"/>
</dbReference>
<keyword evidence="6" id="KW-0762">Sugar transport</keyword>
<dbReference type="Gene3D" id="1.10.3720.10">
    <property type="entry name" value="MetI-like"/>
    <property type="match status" value="1"/>
</dbReference>
<evidence type="ECO:0000313" key="14">
    <source>
        <dbReference type="Proteomes" id="UP000594463"/>
    </source>
</evidence>
<dbReference type="Proteomes" id="UP000594463">
    <property type="component" value="Chromosome"/>
</dbReference>
<dbReference type="InterPro" id="IPR000515">
    <property type="entry name" value="MetI-like"/>
</dbReference>
<evidence type="ECO:0000256" key="2">
    <source>
        <dbReference type="ARBA" id="ARBA00004651"/>
    </source>
</evidence>
<evidence type="ECO:0000256" key="7">
    <source>
        <dbReference type="ARBA" id="ARBA00022692"/>
    </source>
</evidence>
<keyword evidence="4 11" id="KW-0813">Transport</keyword>
<feature type="transmembrane region" description="Helical" evidence="11">
    <location>
        <begin position="190"/>
        <end position="215"/>
    </location>
</feature>
<dbReference type="PANTHER" id="PTHR32243:SF50">
    <property type="entry name" value="MALTOSE_MALTODEXTRIN TRANSPORT SYSTEM PERMEASE PROTEIN MALG"/>
    <property type="match status" value="1"/>
</dbReference>
<accession>A0A7T1F2J0</accession>
<comment type="similarity">
    <text evidence="3">Belongs to the binding-protein-dependent transport system permease family. MalFG subfamily.</text>
</comment>
<comment type="subcellular location">
    <subcellularLocation>
        <location evidence="2 11">Cell membrane</location>
        <topology evidence="2 11">Multi-pass membrane protein</topology>
    </subcellularLocation>
</comment>
<keyword evidence="7 11" id="KW-0812">Transmembrane</keyword>
<dbReference type="GO" id="GO:0055085">
    <property type="term" value="P:transmembrane transport"/>
    <property type="evidence" value="ECO:0007669"/>
    <property type="project" value="InterPro"/>
</dbReference>
<evidence type="ECO:0000256" key="11">
    <source>
        <dbReference type="RuleBase" id="RU363032"/>
    </source>
</evidence>
<evidence type="ECO:0000313" key="13">
    <source>
        <dbReference type="EMBL" id="QPM67815.1"/>
    </source>
</evidence>
<feature type="domain" description="ABC transmembrane type-1" evidence="12">
    <location>
        <begin position="76"/>
        <end position="268"/>
    </location>
</feature>
<keyword evidence="9 11" id="KW-0472">Membrane</keyword>
<name>A0A7T1F2J0_ATRLM</name>
<dbReference type="InterPro" id="IPR050901">
    <property type="entry name" value="BP-dep_ABC_trans_perm"/>
</dbReference>
<proteinExistence type="inferred from homology"/>
<feature type="transmembrane region" description="Helical" evidence="11">
    <location>
        <begin position="150"/>
        <end position="169"/>
    </location>
</feature>
<dbReference type="PANTHER" id="PTHR32243">
    <property type="entry name" value="MALTOSE TRANSPORT SYSTEM PERMEASE-RELATED"/>
    <property type="match status" value="1"/>
</dbReference>
<dbReference type="RefSeq" id="WP_218112995.1">
    <property type="nucleotide sequence ID" value="NZ_CP065383.1"/>
</dbReference>
<evidence type="ECO:0000256" key="8">
    <source>
        <dbReference type="ARBA" id="ARBA00022989"/>
    </source>
</evidence>
<reference evidence="13 14" key="1">
    <citation type="journal article" date="2021" name="Nat. Commun.">
        <title>Isolation of a member of the candidate phylum Atribacteria reveals a unique cell membrane structure.</title>
        <authorList>
            <person name="Taiki K."/>
            <person name="Nobu M.K."/>
            <person name="Kusada H."/>
            <person name="Meng X.-Y."/>
            <person name="Hosoki N."/>
            <person name="Uematsu K."/>
            <person name="Yoshioka H."/>
            <person name="Kamagata Y."/>
            <person name="Tamaki H."/>
        </authorList>
    </citation>
    <scope>NUCLEOTIDE SEQUENCE [LARGE SCALE GENOMIC DNA]</scope>
    <source>
        <strain evidence="13 14">RT761</strain>
    </source>
</reference>
<evidence type="ECO:0000256" key="1">
    <source>
        <dbReference type="ARBA" id="ARBA00002264"/>
    </source>
</evidence>